<protein>
    <submittedName>
        <fullName evidence="2">Uncharacterized protein</fullName>
    </submittedName>
</protein>
<organism evidence="2 3">
    <name type="scientific">Vitrella brassicaformis (strain CCMP3155)</name>
    <dbReference type="NCBI Taxonomy" id="1169540"/>
    <lineage>
        <taxon>Eukaryota</taxon>
        <taxon>Sar</taxon>
        <taxon>Alveolata</taxon>
        <taxon>Colpodellida</taxon>
        <taxon>Vitrellaceae</taxon>
        <taxon>Vitrella</taxon>
    </lineage>
</organism>
<evidence type="ECO:0000256" key="1">
    <source>
        <dbReference type="SAM" id="MobiDB-lite"/>
    </source>
</evidence>
<keyword evidence="3" id="KW-1185">Reference proteome</keyword>
<dbReference type="InParanoid" id="A0A0G4FW36"/>
<proteinExistence type="predicted"/>
<sequence>MPFLPRAVNVRPEHYRWFRYEHSDVVLCTDIADWVQYRPFNTVGDVKSFMSLIPSDVELVGYESASDEWPIEAVLGDKGKTEDDPLVVRKLVWRTVEEQIRLESHTAPTPREPAPADTEIGSGAQQMRVLRREGRHRDPPSSSPSSASG</sequence>
<dbReference type="EMBL" id="CDMY01000511">
    <property type="protein sequence ID" value="CEM19414.1"/>
    <property type="molecule type" value="Genomic_DNA"/>
</dbReference>
<gene>
    <name evidence="2" type="ORF">Vbra_1247</name>
</gene>
<dbReference type="Proteomes" id="UP000041254">
    <property type="component" value="Unassembled WGS sequence"/>
</dbReference>
<dbReference type="VEuPathDB" id="CryptoDB:Vbra_1247"/>
<accession>A0A0G4FW36</accession>
<feature type="compositionally biased region" description="Basic and acidic residues" evidence="1">
    <location>
        <begin position="130"/>
        <end position="139"/>
    </location>
</feature>
<dbReference type="PhylomeDB" id="A0A0G4FW36"/>
<dbReference type="AlphaFoldDB" id="A0A0G4FW36"/>
<evidence type="ECO:0000313" key="3">
    <source>
        <dbReference type="Proteomes" id="UP000041254"/>
    </source>
</evidence>
<evidence type="ECO:0000313" key="2">
    <source>
        <dbReference type="EMBL" id="CEM19414.1"/>
    </source>
</evidence>
<feature type="region of interest" description="Disordered" evidence="1">
    <location>
        <begin position="102"/>
        <end position="149"/>
    </location>
</feature>
<reference evidence="2 3" key="1">
    <citation type="submission" date="2014-11" db="EMBL/GenBank/DDBJ databases">
        <authorList>
            <person name="Zhu J."/>
            <person name="Qi W."/>
            <person name="Song R."/>
        </authorList>
    </citation>
    <scope>NUCLEOTIDE SEQUENCE [LARGE SCALE GENOMIC DNA]</scope>
</reference>
<name>A0A0G4FW36_VITBC</name>